<evidence type="ECO:0000256" key="1">
    <source>
        <dbReference type="ARBA" id="ARBA00023125"/>
    </source>
</evidence>
<feature type="domain" description="AraC-type arabinose-binding/dimerisation" evidence="2">
    <location>
        <begin position="40"/>
        <end position="149"/>
    </location>
</feature>
<dbReference type="CDD" id="cd06999">
    <property type="entry name" value="cupin_HpaA-like_N"/>
    <property type="match status" value="1"/>
</dbReference>
<evidence type="ECO:0000313" key="4">
    <source>
        <dbReference type="Proteomes" id="UP000005324"/>
    </source>
</evidence>
<dbReference type="HOGENOM" id="CLU_123618_0_0_5"/>
<sequence>MDGRAEFRHFSAMQLVPRFFLYGEAEDAADSRFLHIETIPERAGRHGWRIAPHRHPGLLQLLLATRGEGRAQFDGAEHPFTAPALLLLPPAVIHGFAFRPGTDGWVLSIGLPYAAELLAEDTLPEEAALLPLDRAALLRHRVLRRFAELAEEFRASRPG</sequence>
<gene>
    <name evidence="3" type="ORF">HMPREF0731_0717</name>
</gene>
<dbReference type="InterPro" id="IPR014710">
    <property type="entry name" value="RmlC-like_jellyroll"/>
</dbReference>
<dbReference type="SUPFAM" id="SSF51215">
    <property type="entry name" value="Regulatory protein AraC"/>
    <property type="match status" value="1"/>
</dbReference>
<evidence type="ECO:0000313" key="3">
    <source>
        <dbReference type="EMBL" id="EFH13059.1"/>
    </source>
</evidence>
<dbReference type="AlphaFoldDB" id="D5RI07"/>
<organism evidence="3 4">
    <name type="scientific">Pseudoroseomonas cervicalis ATCC 49957</name>
    <dbReference type="NCBI Taxonomy" id="525371"/>
    <lineage>
        <taxon>Bacteria</taxon>
        <taxon>Pseudomonadati</taxon>
        <taxon>Pseudomonadota</taxon>
        <taxon>Alphaproteobacteria</taxon>
        <taxon>Acetobacterales</taxon>
        <taxon>Roseomonadaceae</taxon>
        <taxon>Roseomonas</taxon>
    </lineage>
</organism>
<proteinExistence type="predicted"/>
<dbReference type="Pfam" id="PF02311">
    <property type="entry name" value="AraC_binding"/>
    <property type="match status" value="1"/>
</dbReference>
<keyword evidence="4" id="KW-1185">Reference proteome</keyword>
<comment type="caution">
    <text evidence="3">The sequence shown here is derived from an EMBL/GenBank/DDBJ whole genome shotgun (WGS) entry which is preliminary data.</text>
</comment>
<evidence type="ECO:0000259" key="2">
    <source>
        <dbReference type="Pfam" id="PF02311"/>
    </source>
</evidence>
<dbReference type="InterPro" id="IPR003313">
    <property type="entry name" value="AraC-bd"/>
</dbReference>
<dbReference type="GO" id="GO:0003677">
    <property type="term" value="F:DNA binding"/>
    <property type="evidence" value="ECO:0007669"/>
    <property type="project" value="UniProtKB-KW"/>
</dbReference>
<dbReference type="RefSeq" id="WP_007003776.1">
    <property type="nucleotide sequence ID" value="NZ_GG770778.1"/>
</dbReference>
<reference evidence="3 4" key="1">
    <citation type="submission" date="2010-04" db="EMBL/GenBank/DDBJ databases">
        <authorList>
            <person name="Qin X."/>
            <person name="Bachman B."/>
            <person name="Battles P."/>
            <person name="Bell A."/>
            <person name="Bess C."/>
            <person name="Bickham C."/>
            <person name="Chaboub L."/>
            <person name="Chen D."/>
            <person name="Coyle M."/>
            <person name="Deiros D.R."/>
            <person name="Dinh H."/>
            <person name="Forbes L."/>
            <person name="Fowler G."/>
            <person name="Francisco L."/>
            <person name="Fu Q."/>
            <person name="Gubbala S."/>
            <person name="Hale W."/>
            <person name="Han Y."/>
            <person name="Hemphill L."/>
            <person name="Highlander S.K."/>
            <person name="Hirani K."/>
            <person name="Hogues M."/>
            <person name="Jackson L."/>
            <person name="Jakkamsetti A."/>
            <person name="Javaid M."/>
            <person name="Jiang H."/>
            <person name="Korchina V."/>
            <person name="Kovar C."/>
            <person name="Lara F."/>
            <person name="Lee S."/>
            <person name="Mata R."/>
            <person name="Mathew T."/>
            <person name="Moen C."/>
            <person name="Morales K."/>
            <person name="Munidasa M."/>
            <person name="Nazareth L."/>
            <person name="Ngo R."/>
            <person name="Nguyen L."/>
            <person name="Okwuonu G."/>
            <person name="Ongeri F."/>
            <person name="Patil S."/>
            <person name="Petrosino J."/>
            <person name="Pham C."/>
            <person name="Pham P."/>
            <person name="Pu L.-L."/>
            <person name="Puazo M."/>
            <person name="Raj R."/>
            <person name="Reid J."/>
            <person name="Rouhana J."/>
            <person name="Saada N."/>
            <person name="Shang Y."/>
            <person name="Simmons D."/>
            <person name="Thornton R."/>
            <person name="Warren J."/>
            <person name="Weissenberger G."/>
            <person name="Zhang J."/>
            <person name="Zhang L."/>
            <person name="Zhou C."/>
            <person name="Zhu D."/>
            <person name="Muzny D."/>
            <person name="Worley K."/>
            <person name="Gibbs R."/>
        </authorList>
    </citation>
    <scope>NUCLEOTIDE SEQUENCE [LARGE SCALE GENOMIC DNA]</scope>
    <source>
        <strain evidence="3 4">ATCC 49957</strain>
    </source>
</reference>
<dbReference type="InterPro" id="IPR037923">
    <property type="entry name" value="HTH-like"/>
</dbReference>
<accession>D5RI07</accession>
<feature type="non-terminal residue" evidence="3">
    <location>
        <position position="159"/>
    </location>
</feature>
<name>D5RI07_9PROT</name>
<dbReference type="InterPro" id="IPR047264">
    <property type="entry name" value="Cupin_HpaA-like_N"/>
</dbReference>
<dbReference type="GO" id="GO:0006355">
    <property type="term" value="P:regulation of DNA-templated transcription"/>
    <property type="evidence" value="ECO:0007669"/>
    <property type="project" value="InterPro"/>
</dbReference>
<dbReference type="Gene3D" id="2.60.120.10">
    <property type="entry name" value="Jelly Rolls"/>
    <property type="match status" value="1"/>
</dbReference>
<dbReference type="Proteomes" id="UP000005324">
    <property type="component" value="Unassembled WGS sequence"/>
</dbReference>
<keyword evidence="1" id="KW-0238">DNA-binding</keyword>
<dbReference type="EMBL" id="ADVL01000124">
    <property type="protein sequence ID" value="EFH13059.1"/>
    <property type="molecule type" value="Genomic_DNA"/>
</dbReference>
<protein>
    <recommendedName>
        <fullName evidence="2">AraC-type arabinose-binding/dimerisation domain-containing protein</fullName>
    </recommendedName>
</protein>